<evidence type="ECO:0000256" key="3">
    <source>
        <dbReference type="ARBA" id="ARBA00022670"/>
    </source>
</evidence>
<name>A0A0B7GRW1_STRSA</name>
<keyword evidence="9" id="KW-0732">Signal</keyword>
<keyword evidence="8" id="KW-0812">Transmembrane</keyword>
<dbReference type="PANTHER" id="PTHR12994">
    <property type="entry name" value="SECERNIN"/>
    <property type="match status" value="1"/>
</dbReference>
<dbReference type="EMBL" id="CDMW01000001">
    <property type="protein sequence ID" value="CEL90754.1"/>
    <property type="molecule type" value="Genomic_DNA"/>
</dbReference>
<evidence type="ECO:0000256" key="6">
    <source>
        <dbReference type="RuleBase" id="RU364089"/>
    </source>
</evidence>
<dbReference type="InterPro" id="IPR005322">
    <property type="entry name" value="Peptidase_C69"/>
</dbReference>
<sequence length="554" mass="61927">MKKKFFSWAIPALMLLTLFPFQVVSACTGFIIGKDLTTDGSTLYGRTEDLEPNHNKNFVVRERKYNKAGDRFVDETNGFSFDLPAVSYKYTAVPDVTPEQGVFDEAGFNEEGVSISATVSASANDDIQKVDPYVKDGIAESALTSVVLPHVKTAKEGVELLAKIVREKGAAEGNIVTIADKTGVWYMEILSGHQYAAIKFPDDKYAVFPNTFFLGSVDKNDTENTILSADLEKIAQDAGTYKEINGSFHVAQSYNPPLAEADRSRVWSGIKALDPNADVQYDDEYFELMHSTSDKLSLRDAMNLQRNRLEGTDFKPQDQMELDGKGIPDKTKADPVYKYPISNPNVMEAHIFQLKDNLPASTGGGILWLAMGSPRNAPYLPYYGNISNTSQPYQEMSTAYNENSWYWTVSRINDLVAKYPELFEDGSIRSEIERMESQWMEEQPARDKEQISLSEQPEQASLKATKDSMERADSVFKRLKEIQKIAEDKVVAEYGTSALEEIEELEDSDTEETIRLEDFDYDIAIAGGIFVLTVIGVAIYLVKGKNRKGADSHE</sequence>
<evidence type="ECO:0000256" key="1">
    <source>
        <dbReference type="ARBA" id="ARBA00001670"/>
    </source>
</evidence>
<gene>
    <name evidence="10" type="primary">pepDB2</name>
    <name evidence="10" type="ORF">SSV_1462</name>
</gene>
<dbReference type="Proteomes" id="UP000183504">
    <property type="component" value="Unassembled WGS sequence"/>
</dbReference>
<dbReference type="Pfam" id="PF03577">
    <property type="entry name" value="Peptidase_C69"/>
    <property type="match status" value="1"/>
</dbReference>
<dbReference type="MEROPS" id="C69.002"/>
<dbReference type="PROSITE" id="PS51257">
    <property type="entry name" value="PROKAR_LIPOPROTEIN"/>
    <property type="match status" value="1"/>
</dbReference>
<keyword evidence="8" id="KW-1133">Transmembrane helix</keyword>
<organism evidence="10 11">
    <name type="scientific">Streptococcus sanguinis</name>
    <dbReference type="NCBI Taxonomy" id="1305"/>
    <lineage>
        <taxon>Bacteria</taxon>
        <taxon>Bacillati</taxon>
        <taxon>Bacillota</taxon>
        <taxon>Bacilli</taxon>
        <taxon>Lactobacillales</taxon>
        <taxon>Streptococcaceae</taxon>
        <taxon>Streptococcus</taxon>
    </lineage>
</organism>
<keyword evidence="3 6" id="KW-0645">Protease</keyword>
<dbReference type="NCBIfam" id="NF033678">
    <property type="entry name" value="C69_fam_dipept"/>
    <property type="match status" value="1"/>
</dbReference>
<dbReference type="GO" id="GO:0070004">
    <property type="term" value="F:cysteine-type exopeptidase activity"/>
    <property type="evidence" value="ECO:0007669"/>
    <property type="project" value="InterPro"/>
</dbReference>
<dbReference type="PANTHER" id="PTHR12994:SF17">
    <property type="entry name" value="LD30995P"/>
    <property type="match status" value="1"/>
</dbReference>
<accession>A0A0B7GRW1</accession>
<keyword evidence="4 6" id="KW-0378">Hydrolase</keyword>
<evidence type="ECO:0000256" key="9">
    <source>
        <dbReference type="SAM" id="SignalP"/>
    </source>
</evidence>
<comment type="similarity">
    <text evidence="2 6">Belongs to the peptidase C69 family.</text>
</comment>
<feature type="region of interest" description="Disordered" evidence="7">
    <location>
        <begin position="437"/>
        <end position="467"/>
    </location>
</feature>
<feature type="signal peptide" evidence="9">
    <location>
        <begin position="1"/>
        <end position="26"/>
    </location>
</feature>
<feature type="transmembrane region" description="Helical" evidence="8">
    <location>
        <begin position="523"/>
        <end position="542"/>
    </location>
</feature>
<evidence type="ECO:0000256" key="7">
    <source>
        <dbReference type="SAM" id="MobiDB-lite"/>
    </source>
</evidence>
<evidence type="ECO:0000256" key="2">
    <source>
        <dbReference type="ARBA" id="ARBA00007225"/>
    </source>
</evidence>
<comment type="catalytic activity">
    <reaction evidence="1">
        <text>an L-aminoacyl-L-amino acid + H2O = 2 an L-alpha-amino acid</text>
        <dbReference type="Rhea" id="RHEA:48940"/>
        <dbReference type="ChEBI" id="CHEBI:15377"/>
        <dbReference type="ChEBI" id="CHEBI:59869"/>
        <dbReference type="ChEBI" id="CHEBI:77460"/>
        <dbReference type="EC" id="3.4.13.19"/>
    </reaction>
</comment>
<evidence type="ECO:0000313" key="11">
    <source>
        <dbReference type="Proteomes" id="UP000183504"/>
    </source>
</evidence>
<feature type="chain" id="PRO_5002115350" description="Dipeptidase" evidence="9">
    <location>
        <begin position="27"/>
        <end position="554"/>
    </location>
</feature>
<evidence type="ECO:0000256" key="4">
    <source>
        <dbReference type="ARBA" id="ARBA00022801"/>
    </source>
</evidence>
<protein>
    <recommendedName>
        <fullName evidence="6">Dipeptidase</fullName>
        <ecNumber evidence="6">3.4.-.-</ecNumber>
    </recommendedName>
</protein>
<dbReference type="Gene3D" id="3.60.60.10">
    <property type="entry name" value="Penicillin V Acylase, Chain A"/>
    <property type="match status" value="1"/>
</dbReference>
<dbReference type="InterPro" id="IPR047804">
    <property type="entry name" value="C69_dipept_A-like"/>
</dbReference>
<evidence type="ECO:0000256" key="5">
    <source>
        <dbReference type="ARBA" id="ARBA00022997"/>
    </source>
</evidence>
<dbReference type="EC" id="3.4.-.-" evidence="6"/>
<dbReference type="GO" id="GO:0016805">
    <property type="term" value="F:dipeptidase activity"/>
    <property type="evidence" value="ECO:0007669"/>
    <property type="project" value="UniProtKB-KW"/>
</dbReference>
<dbReference type="RefSeq" id="WP_072074300.1">
    <property type="nucleotide sequence ID" value="NZ_CDMW01000001.1"/>
</dbReference>
<evidence type="ECO:0000313" key="10">
    <source>
        <dbReference type="EMBL" id="CEL90754.1"/>
    </source>
</evidence>
<dbReference type="AlphaFoldDB" id="A0A0B7GRW1"/>
<proteinExistence type="inferred from homology"/>
<dbReference type="GO" id="GO:0006508">
    <property type="term" value="P:proteolysis"/>
    <property type="evidence" value="ECO:0007669"/>
    <property type="project" value="UniProtKB-KW"/>
</dbReference>
<evidence type="ECO:0000256" key="8">
    <source>
        <dbReference type="SAM" id="Phobius"/>
    </source>
</evidence>
<keyword evidence="5 6" id="KW-0224">Dipeptidase</keyword>
<reference evidence="10 11" key="1">
    <citation type="submission" date="2015-01" db="EMBL/GenBank/DDBJ databases">
        <authorList>
            <person name="Pelicic Vladimir"/>
        </authorList>
    </citation>
    <scope>NUCLEOTIDE SEQUENCE [LARGE SCALE GENOMIC DNA]</scope>
    <source>
        <strain evidence="10 11">2908</strain>
    </source>
</reference>
<keyword evidence="8" id="KW-0472">Membrane</keyword>